<dbReference type="Pfam" id="PF00581">
    <property type="entry name" value="Rhodanese"/>
    <property type="match status" value="1"/>
</dbReference>
<keyword evidence="4" id="KW-0274">FAD</keyword>
<dbReference type="InterPro" id="IPR036873">
    <property type="entry name" value="Rhodanese-like_dom_sf"/>
</dbReference>
<evidence type="ECO:0000256" key="3">
    <source>
        <dbReference type="ARBA" id="ARBA00022630"/>
    </source>
</evidence>
<evidence type="ECO:0000256" key="5">
    <source>
        <dbReference type="ARBA" id="ARBA00023002"/>
    </source>
</evidence>
<keyword evidence="6" id="KW-0676">Redox-active center</keyword>
<dbReference type="Gene3D" id="3.50.50.60">
    <property type="entry name" value="FAD/NAD(P)-binding domain"/>
    <property type="match status" value="2"/>
</dbReference>
<comment type="caution">
    <text evidence="9">The sequence shown here is derived from an EMBL/GenBank/DDBJ whole genome shotgun (WGS) entry which is preliminary data.</text>
</comment>
<name>A0ABN2NDD3_9MICO</name>
<protein>
    <submittedName>
        <fullName evidence="9">FAD-dependent oxidoreductase</fullName>
    </submittedName>
</protein>
<keyword evidence="10" id="KW-1185">Reference proteome</keyword>
<dbReference type="EMBL" id="BAAANL010000004">
    <property type="protein sequence ID" value="GAA1864019.1"/>
    <property type="molecule type" value="Genomic_DNA"/>
</dbReference>
<reference evidence="9 10" key="1">
    <citation type="journal article" date="2019" name="Int. J. Syst. Evol. Microbiol.">
        <title>The Global Catalogue of Microorganisms (GCM) 10K type strain sequencing project: providing services to taxonomists for standard genome sequencing and annotation.</title>
        <authorList>
            <consortium name="The Broad Institute Genomics Platform"/>
            <consortium name="The Broad Institute Genome Sequencing Center for Infectious Disease"/>
            <person name="Wu L."/>
            <person name="Ma J."/>
        </authorList>
    </citation>
    <scope>NUCLEOTIDE SEQUENCE [LARGE SCALE GENOMIC DNA]</scope>
    <source>
        <strain evidence="9 10">JCM 14326</strain>
    </source>
</reference>
<evidence type="ECO:0000256" key="2">
    <source>
        <dbReference type="ARBA" id="ARBA00009130"/>
    </source>
</evidence>
<dbReference type="PROSITE" id="PS50206">
    <property type="entry name" value="RHODANESE_3"/>
    <property type="match status" value="1"/>
</dbReference>
<comment type="similarity">
    <text evidence="2">Belongs to the class-III pyridine nucleotide-disulfide oxidoreductase family.</text>
</comment>
<gene>
    <name evidence="9" type="ORF">GCM10009751_22570</name>
</gene>
<proteinExistence type="inferred from homology"/>
<evidence type="ECO:0000313" key="10">
    <source>
        <dbReference type="Proteomes" id="UP001501094"/>
    </source>
</evidence>
<dbReference type="SUPFAM" id="SSF52821">
    <property type="entry name" value="Rhodanese/Cell cycle control phosphatase"/>
    <property type="match status" value="1"/>
</dbReference>
<dbReference type="PRINTS" id="PR00411">
    <property type="entry name" value="PNDRDTASEI"/>
</dbReference>
<evidence type="ECO:0000313" key="9">
    <source>
        <dbReference type="EMBL" id="GAA1864019.1"/>
    </source>
</evidence>
<feature type="region of interest" description="Disordered" evidence="7">
    <location>
        <begin position="1"/>
        <end position="20"/>
    </location>
</feature>
<dbReference type="SUPFAM" id="SSF55424">
    <property type="entry name" value="FAD/NAD-linked reductases, dimerisation (C-terminal) domain"/>
    <property type="match status" value="1"/>
</dbReference>
<evidence type="ECO:0000256" key="1">
    <source>
        <dbReference type="ARBA" id="ARBA00001974"/>
    </source>
</evidence>
<feature type="domain" description="Rhodanese" evidence="8">
    <location>
        <begin position="492"/>
        <end position="573"/>
    </location>
</feature>
<dbReference type="Pfam" id="PF02852">
    <property type="entry name" value="Pyr_redox_dim"/>
    <property type="match status" value="1"/>
</dbReference>
<dbReference type="SMART" id="SM00450">
    <property type="entry name" value="RHOD"/>
    <property type="match status" value="1"/>
</dbReference>
<dbReference type="Proteomes" id="UP001501094">
    <property type="component" value="Unassembled WGS sequence"/>
</dbReference>
<dbReference type="InterPro" id="IPR016156">
    <property type="entry name" value="FAD/NAD-linked_Rdtase_dimer_sf"/>
</dbReference>
<accession>A0ABN2NDD3</accession>
<dbReference type="Gene3D" id="3.40.250.10">
    <property type="entry name" value="Rhodanese-like domain"/>
    <property type="match status" value="1"/>
</dbReference>
<comment type="cofactor">
    <cofactor evidence="1">
        <name>FAD</name>
        <dbReference type="ChEBI" id="CHEBI:57692"/>
    </cofactor>
</comment>
<evidence type="ECO:0000256" key="4">
    <source>
        <dbReference type="ARBA" id="ARBA00022827"/>
    </source>
</evidence>
<dbReference type="InterPro" id="IPR023753">
    <property type="entry name" value="FAD/NAD-binding_dom"/>
</dbReference>
<dbReference type="InterPro" id="IPR036188">
    <property type="entry name" value="FAD/NAD-bd_sf"/>
</dbReference>
<organism evidence="9 10">
    <name type="scientific">Myceligenerans crystallogenes</name>
    <dbReference type="NCBI Taxonomy" id="316335"/>
    <lineage>
        <taxon>Bacteria</taxon>
        <taxon>Bacillati</taxon>
        <taxon>Actinomycetota</taxon>
        <taxon>Actinomycetes</taxon>
        <taxon>Micrococcales</taxon>
        <taxon>Promicromonosporaceae</taxon>
        <taxon>Myceligenerans</taxon>
    </lineage>
</organism>
<keyword evidence="5" id="KW-0560">Oxidoreductase</keyword>
<evidence type="ECO:0000256" key="6">
    <source>
        <dbReference type="ARBA" id="ARBA00023284"/>
    </source>
</evidence>
<keyword evidence="3" id="KW-0285">Flavoprotein</keyword>
<dbReference type="PANTHER" id="PTHR43429:SF1">
    <property type="entry name" value="NAD(P)H SULFUR OXIDOREDUCTASE (COA-DEPENDENT)"/>
    <property type="match status" value="1"/>
</dbReference>
<dbReference type="InterPro" id="IPR004099">
    <property type="entry name" value="Pyr_nucl-diS_OxRdtase_dimer"/>
</dbReference>
<evidence type="ECO:0000256" key="7">
    <source>
        <dbReference type="SAM" id="MobiDB-lite"/>
    </source>
</evidence>
<evidence type="ECO:0000259" key="8">
    <source>
        <dbReference type="PROSITE" id="PS50206"/>
    </source>
</evidence>
<dbReference type="Pfam" id="PF07992">
    <property type="entry name" value="Pyr_redox_2"/>
    <property type="match status" value="1"/>
</dbReference>
<sequence>MRSNAPSLTEPAEQRNPMSTSSPFKIVVVGSVAAGTSAAAKARRNTETARITVYERDHDISYSGCGLPYFVGGEVETIDQLTPRDAAWFKARYDVDVRTGHEVTAVDAAARTVTVRDLATGSTSEDTYDELILATGVRSVVPPLPGVDLPGVFTVRNPSDARGIREWLEAREVRRAVVVGAGYIGLEMTEQLTRRGIEVTVVEALEHAMPRMDADMSARVDAELRRHGVGLRLAARVGAIEGDDDAVTGVRVGSPDDGETLPADLVIVSVGVRPNLELAQQAGATIGPTGAIAVDRQGRTSVEHVWAVGDVAESFDLVTGEPAWVPLGSTANKTGRITGDAITGGTLEHRGILGTSIVRVFDLAVARTGLTEDLARAAGYDVEVLHNIKPDRPEYLGGKALLIKAVADRASGRLLGAQAIGASGADKRIDVLATAITYRADVADLFHLDLAYSPTYATTKDPVHYTGMALDNAIRGRARLITPAELERLRGDGEKVQVVDVRSAKDRAKGFVDGSVHIPLAELRARAGELDPAAFTVTYCNKGVTGNAGQNVLRNLGFEKVYNLSGGNKNYQSWVGNR</sequence>
<dbReference type="InterPro" id="IPR001763">
    <property type="entry name" value="Rhodanese-like_dom"/>
</dbReference>
<dbReference type="SUPFAM" id="SSF51905">
    <property type="entry name" value="FAD/NAD(P)-binding domain"/>
    <property type="match status" value="2"/>
</dbReference>
<dbReference type="InterPro" id="IPR050260">
    <property type="entry name" value="FAD-bd_OxRdtase"/>
</dbReference>
<dbReference type="PANTHER" id="PTHR43429">
    <property type="entry name" value="PYRIDINE NUCLEOTIDE-DISULFIDE OXIDOREDUCTASE DOMAIN-CONTAINING"/>
    <property type="match status" value="1"/>
</dbReference>
<dbReference type="PRINTS" id="PR00368">
    <property type="entry name" value="FADPNR"/>
</dbReference>